<evidence type="ECO:0000256" key="4">
    <source>
        <dbReference type="ARBA" id="ARBA00022741"/>
    </source>
</evidence>
<dbReference type="InterPro" id="IPR041222">
    <property type="entry name" value="PriA_3primeBD"/>
</dbReference>
<dbReference type="GO" id="GO:0016787">
    <property type="term" value="F:hydrolase activity"/>
    <property type="evidence" value="ECO:0007669"/>
    <property type="project" value="UniProtKB-KW"/>
</dbReference>
<comment type="similarity">
    <text evidence="12">Belongs to the helicase family. PriA subfamily.</text>
</comment>
<evidence type="ECO:0000259" key="14">
    <source>
        <dbReference type="PROSITE" id="PS51194"/>
    </source>
</evidence>
<dbReference type="GO" id="GO:0008270">
    <property type="term" value="F:zinc ion binding"/>
    <property type="evidence" value="ECO:0007669"/>
    <property type="project" value="UniProtKB-UniRule"/>
</dbReference>
<feature type="binding site" evidence="12">
    <location>
        <position position="610"/>
    </location>
    <ligand>
        <name>Zn(2+)</name>
        <dbReference type="ChEBI" id="CHEBI:29105"/>
        <label>1</label>
    </ligand>
</feature>
<dbReference type="InterPro" id="IPR041236">
    <property type="entry name" value="PriA_C"/>
</dbReference>
<keyword evidence="2 12" id="KW-0235">DNA replication</keyword>
<protein>
    <recommendedName>
        <fullName evidence="12">Replication restart protein PriA</fullName>
    </recommendedName>
    <alternativeName>
        <fullName evidence="12">ATP-dependent DNA helicase PriA</fullName>
        <ecNumber evidence="12">5.6.2.4</ecNumber>
    </alternativeName>
    <alternativeName>
        <fullName evidence="12">DNA 3'-5' helicase PriA</fullName>
    </alternativeName>
</protein>
<dbReference type="SMART" id="SM00487">
    <property type="entry name" value="DEXDc"/>
    <property type="match status" value="1"/>
</dbReference>
<dbReference type="GO" id="GO:0006302">
    <property type="term" value="P:double-strand break repair"/>
    <property type="evidence" value="ECO:0007669"/>
    <property type="project" value="InterPro"/>
</dbReference>
<comment type="catalytic activity">
    <reaction evidence="11 12">
        <text>ATP + H2O = ADP + phosphate + H(+)</text>
        <dbReference type="Rhea" id="RHEA:13065"/>
        <dbReference type="ChEBI" id="CHEBI:15377"/>
        <dbReference type="ChEBI" id="CHEBI:15378"/>
        <dbReference type="ChEBI" id="CHEBI:30616"/>
        <dbReference type="ChEBI" id="CHEBI:43474"/>
        <dbReference type="ChEBI" id="CHEBI:456216"/>
        <dbReference type="EC" id="5.6.2.4"/>
    </reaction>
</comment>
<keyword evidence="7 12" id="KW-0862">Zinc</keyword>
<evidence type="ECO:0000256" key="9">
    <source>
        <dbReference type="ARBA" id="ARBA00023125"/>
    </source>
</evidence>
<feature type="binding site" evidence="12">
    <location>
        <position position="597"/>
    </location>
    <ligand>
        <name>Zn(2+)</name>
        <dbReference type="ChEBI" id="CHEBI:29105"/>
        <label>2</label>
    </ligand>
</feature>
<dbReference type="GO" id="GO:0006310">
    <property type="term" value="P:DNA recombination"/>
    <property type="evidence" value="ECO:0007669"/>
    <property type="project" value="InterPro"/>
</dbReference>
<dbReference type="GO" id="GO:0005524">
    <property type="term" value="F:ATP binding"/>
    <property type="evidence" value="ECO:0007669"/>
    <property type="project" value="UniProtKB-UniRule"/>
</dbReference>
<evidence type="ECO:0000259" key="13">
    <source>
        <dbReference type="PROSITE" id="PS51192"/>
    </source>
</evidence>
<keyword evidence="5 12" id="KW-0378">Hydrolase</keyword>
<dbReference type="InterPro" id="IPR011545">
    <property type="entry name" value="DEAD/DEAH_box_helicase_dom"/>
</dbReference>
<dbReference type="GO" id="GO:1990077">
    <property type="term" value="C:primosome complex"/>
    <property type="evidence" value="ECO:0007669"/>
    <property type="project" value="UniProtKB-UniRule"/>
</dbReference>
<feature type="binding site" evidence="12">
    <location>
        <position position="570"/>
    </location>
    <ligand>
        <name>Zn(2+)</name>
        <dbReference type="ChEBI" id="CHEBI:29105"/>
        <label>1</label>
    </ligand>
</feature>
<feature type="domain" description="Helicase C-terminal" evidence="14">
    <location>
        <begin position="551"/>
        <end position="774"/>
    </location>
</feature>
<dbReference type="GO" id="GO:0006269">
    <property type="term" value="P:DNA replication, synthesis of primer"/>
    <property type="evidence" value="ECO:0007669"/>
    <property type="project" value="UniProtKB-KW"/>
</dbReference>
<keyword evidence="9 12" id="KW-0238">DNA-binding</keyword>
<keyword evidence="10 12" id="KW-0413">Isomerase</keyword>
<evidence type="ECO:0000256" key="2">
    <source>
        <dbReference type="ARBA" id="ARBA00022705"/>
    </source>
</evidence>
<dbReference type="Pfam" id="PF17764">
    <property type="entry name" value="PriA_3primeBD"/>
    <property type="match status" value="1"/>
</dbReference>
<dbReference type="Pfam" id="PF00271">
    <property type="entry name" value="Helicase_C"/>
    <property type="match status" value="1"/>
</dbReference>
<evidence type="ECO:0000256" key="6">
    <source>
        <dbReference type="ARBA" id="ARBA00022806"/>
    </source>
</evidence>
<dbReference type="InterPro" id="IPR005259">
    <property type="entry name" value="PriA"/>
</dbReference>
<feature type="binding site" evidence="12">
    <location>
        <position position="579"/>
    </location>
    <ligand>
        <name>Zn(2+)</name>
        <dbReference type="ChEBI" id="CHEBI:29105"/>
        <label>2</label>
    </ligand>
</feature>
<keyword evidence="4 12" id="KW-0547">Nucleotide-binding</keyword>
<dbReference type="Gene3D" id="3.40.1440.60">
    <property type="entry name" value="PriA, 3(prime) DNA-binding domain"/>
    <property type="match status" value="1"/>
</dbReference>
<feature type="domain" description="Helicase ATP-binding" evidence="13">
    <location>
        <begin position="329"/>
        <end position="501"/>
    </location>
</feature>
<dbReference type="CDD" id="cd18804">
    <property type="entry name" value="SF2_C_priA"/>
    <property type="match status" value="1"/>
</dbReference>
<dbReference type="PANTHER" id="PTHR30580">
    <property type="entry name" value="PRIMOSOMAL PROTEIN N"/>
    <property type="match status" value="1"/>
</dbReference>
<dbReference type="InterPro" id="IPR014001">
    <property type="entry name" value="Helicase_ATP-bd"/>
</dbReference>
<comment type="caution">
    <text evidence="15">The sequence shown here is derived from an EMBL/GenBank/DDBJ whole genome shotgun (WGS) entry which is preliminary data.</text>
</comment>
<evidence type="ECO:0000256" key="8">
    <source>
        <dbReference type="ARBA" id="ARBA00022840"/>
    </source>
</evidence>
<sequence length="858" mass="94786">MASSNGSPRDGQGRFAEVAVFVPVRPHWHQGKAESPSGEQPLAERLQLFHYGIPDDLQSRLVSGHVVRVPFGRRTVNGVVMRRSSTSPVATRLILDLIQDKPVLGQHQLELAGWMAAFYGAPLSSCLSLFVPPGLLGRNQDRKPMGPRMDWYLQLAVEDEDLVPRLLQAGRATRPVRLLETLDGLRQATGRTELSRTELQEVAGKGYGPALKALADQGLVGGVGGTVHFTLEPAVVVQARLALRGSGRWLLPLQALSGMGGSAWKSDLPGEFRSLEIWRRLQEYRLVFLDRRRRPRDPLAGAAYPRTRAVPLTGEQGAALQAVLAGGNGSNDASHRAWMLQGVTGSGKTEVYLQVLEACLDRGHQAIVLVPEIALTPQTVSRFAGRFPGRVSVMHSGLTPGQRFDVWTDVLDGKVDILVGARSALFAPMPQLGLIVVDEEHDDSYKQSAELWGGATVFYDARRVALQMSKSLPVRLLMGSATPSLQTLHRVKQGTVRLLRLPHRIHAAGRGVVRAELPPIELVDMRQELMAGNLSVFSRLLQDQLATALERHEQAILFINRRGTRTFVMCRMCGHVMECTACTNVLTWHSDIERLQCHTCGREFPNPSVCPACGDRRIRYFGSGTQRIAADLDKRFPGVRVLRWDADSAGGQGGHTRIMESFQAHEADVLVGTQMIAKGLDLPKVTVVGAVAADVGVNLPDFRAAERACQLLIQVAGRAGRSERGGRVVIQTYNPDHYAIRAAVRHDYDAFCRAELEFRQQLRYPPYRRLARLIVWDRKQEQARRHAATMMTALEDARMSLDSGEAIELIGPAPPFHAQLQSWWRMQILVLAEDPVRLIERVPVGPAWRVDVDPVSTL</sequence>
<comment type="function">
    <text evidence="12">Initiates the restart of stalled replication forks, which reloads the replicative helicase on sites other than the origin of replication. Recognizes and binds to abandoned replication forks and remodels them to uncover a helicase loading site. Promotes assembly of the primosome at these replication forks.</text>
</comment>
<dbReference type="InterPro" id="IPR001650">
    <property type="entry name" value="Helicase_C-like"/>
</dbReference>
<accession>A0A6B1DRR4</accession>
<dbReference type="EC" id="5.6.2.4" evidence="12"/>
<dbReference type="PANTHER" id="PTHR30580:SF0">
    <property type="entry name" value="PRIMOSOMAL PROTEIN N"/>
    <property type="match status" value="1"/>
</dbReference>
<proteinExistence type="inferred from homology"/>
<dbReference type="Pfam" id="PF18074">
    <property type="entry name" value="PriA_C"/>
    <property type="match status" value="1"/>
</dbReference>
<dbReference type="Pfam" id="PF18319">
    <property type="entry name" value="Zn_ribbon_PriA"/>
    <property type="match status" value="1"/>
</dbReference>
<dbReference type="InterPro" id="IPR040498">
    <property type="entry name" value="PriA_CRR"/>
</dbReference>
<reference evidence="15" key="1">
    <citation type="submission" date="2019-09" db="EMBL/GenBank/DDBJ databases">
        <title>Characterisation of the sponge microbiome using genome-centric metagenomics.</title>
        <authorList>
            <person name="Engelberts J.P."/>
            <person name="Robbins S.J."/>
            <person name="De Goeij J.M."/>
            <person name="Aranda M."/>
            <person name="Bell S.C."/>
            <person name="Webster N.S."/>
        </authorList>
    </citation>
    <scope>NUCLEOTIDE SEQUENCE</scope>
    <source>
        <strain evidence="15">SB0662_bin_9</strain>
    </source>
</reference>
<name>A0A6B1DRR4_9CHLR</name>
<comment type="subunit">
    <text evidence="12">Component of the replication restart primosome.</text>
</comment>
<dbReference type="HAMAP" id="MF_00983">
    <property type="entry name" value="PriA"/>
    <property type="match status" value="1"/>
</dbReference>
<dbReference type="GO" id="GO:0043138">
    <property type="term" value="F:3'-5' DNA helicase activity"/>
    <property type="evidence" value="ECO:0007669"/>
    <property type="project" value="UniProtKB-EC"/>
</dbReference>
<evidence type="ECO:0000256" key="5">
    <source>
        <dbReference type="ARBA" id="ARBA00022801"/>
    </source>
</evidence>
<dbReference type="PROSITE" id="PS51194">
    <property type="entry name" value="HELICASE_CTER"/>
    <property type="match status" value="1"/>
</dbReference>
<dbReference type="Pfam" id="PF00270">
    <property type="entry name" value="DEAD"/>
    <property type="match status" value="1"/>
</dbReference>
<evidence type="ECO:0000256" key="3">
    <source>
        <dbReference type="ARBA" id="ARBA00022723"/>
    </source>
</evidence>
<keyword evidence="1 12" id="KW-0639">Primosome</keyword>
<dbReference type="SMART" id="SM00490">
    <property type="entry name" value="HELICc"/>
    <property type="match status" value="1"/>
</dbReference>
<comment type="catalytic activity">
    <reaction evidence="12">
        <text>Couples ATP hydrolysis with the unwinding of duplex DNA by translocating in the 3'-5' direction.</text>
        <dbReference type="EC" id="5.6.2.4"/>
    </reaction>
</comment>
<feature type="binding site" evidence="12">
    <location>
        <position position="573"/>
    </location>
    <ligand>
        <name>Zn(2+)</name>
        <dbReference type="ChEBI" id="CHEBI:29105"/>
        <label>1</label>
    </ligand>
</feature>
<dbReference type="AlphaFoldDB" id="A0A6B1DRR4"/>
<evidence type="ECO:0000256" key="1">
    <source>
        <dbReference type="ARBA" id="ARBA00022515"/>
    </source>
</evidence>
<keyword evidence="3 12" id="KW-0479">Metal-binding</keyword>
<dbReference type="GO" id="GO:0006270">
    <property type="term" value="P:DNA replication initiation"/>
    <property type="evidence" value="ECO:0007669"/>
    <property type="project" value="TreeGrafter"/>
</dbReference>
<dbReference type="NCBIfam" id="TIGR00595">
    <property type="entry name" value="priA"/>
    <property type="match status" value="1"/>
</dbReference>
<organism evidence="15">
    <name type="scientific">Caldilineaceae bacterium SB0662_bin_9</name>
    <dbReference type="NCBI Taxonomy" id="2605258"/>
    <lineage>
        <taxon>Bacteria</taxon>
        <taxon>Bacillati</taxon>
        <taxon>Chloroflexota</taxon>
        <taxon>Caldilineae</taxon>
        <taxon>Caldilineales</taxon>
        <taxon>Caldilineaceae</taxon>
    </lineage>
</organism>
<feature type="binding site" evidence="12">
    <location>
        <position position="600"/>
    </location>
    <ligand>
        <name>Zn(2+)</name>
        <dbReference type="ChEBI" id="CHEBI:29105"/>
        <label>2</label>
    </ligand>
</feature>
<evidence type="ECO:0000313" key="15">
    <source>
        <dbReference type="EMBL" id="MYD89968.1"/>
    </source>
</evidence>
<dbReference type="InterPro" id="IPR027417">
    <property type="entry name" value="P-loop_NTPase"/>
</dbReference>
<dbReference type="EMBL" id="VXPY01000039">
    <property type="protein sequence ID" value="MYD89968.1"/>
    <property type="molecule type" value="Genomic_DNA"/>
</dbReference>
<feature type="binding site" evidence="12">
    <location>
        <position position="582"/>
    </location>
    <ligand>
        <name>Zn(2+)</name>
        <dbReference type="ChEBI" id="CHEBI:29105"/>
        <label>2</label>
    </ligand>
</feature>
<comment type="cofactor">
    <cofactor evidence="12">
        <name>Zn(2+)</name>
        <dbReference type="ChEBI" id="CHEBI:29105"/>
    </cofactor>
    <text evidence="12">Binds 2 zinc ions per subunit.</text>
</comment>
<keyword evidence="6 12" id="KW-0347">Helicase</keyword>
<keyword evidence="8 12" id="KW-0067">ATP-binding</keyword>
<evidence type="ECO:0000256" key="12">
    <source>
        <dbReference type="HAMAP-Rule" id="MF_00983"/>
    </source>
</evidence>
<dbReference type="InterPro" id="IPR042115">
    <property type="entry name" value="PriA_3primeBD_sf"/>
</dbReference>
<gene>
    <name evidence="12 15" type="primary">priA</name>
    <name evidence="15" type="ORF">F4Y08_06460</name>
</gene>
<dbReference type="GO" id="GO:0003677">
    <property type="term" value="F:DNA binding"/>
    <property type="evidence" value="ECO:0007669"/>
    <property type="project" value="UniProtKB-UniRule"/>
</dbReference>
<evidence type="ECO:0000256" key="11">
    <source>
        <dbReference type="ARBA" id="ARBA00048988"/>
    </source>
</evidence>
<feature type="binding site" evidence="12">
    <location>
        <position position="613"/>
    </location>
    <ligand>
        <name>Zn(2+)</name>
        <dbReference type="ChEBI" id="CHEBI:29105"/>
        <label>1</label>
    </ligand>
</feature>
<dbReference type="FunFam" id="3.40.50.300:FF:000489">
    <property type="entry name" value="Primosome assembly protein PriA"/>
    <property type="match status" value="1"/>
</dbReference>
<dbReference type="PROSITE" id="PS51192">
    <property type="entry name" value="HELICASE_ATP_BIND_1"/>
    <property type="match status" value="1"/>
</dbReference>
<evidence type="ECO:0000256" key="10">
    <source>
        <dbReference type="ARBA" id="ARBA00023235"/>
    </source>
</evidence>
<evidence type="ECO:0000256" key="7">
    <source>
        <dbReference type="ARBA" id="ARBA00022833"/>
    </source>
</evidence>
<dbReference type="SUPFAM" id="SSF52540">
    <property type="entry name" value="P-loop containing nucleoside triphosphate hydrolases"/>
    <property type="match status" value="1"/>
</dbReference>
<dbReference type="Gene3D" id="3.40.50.300">
    <property type="entry name" value="P-loop containing nucleotide triphosphate hydrolases"/>
    <property type="match status" value="2"/>
</dbReference>